<feature type="compositionally biased region" description="Polar residues" evidence="1">
    <location>
        <begin position="7"/>
        <end position="22"/>
    </location>
</feature>
<keyword evidence="3" id="KW-1185">Reference proteome</keyword>
<feature type="compositionally biased region" description="Basic and acidic residues" evidence="1">
    <location>
        <begin position="30"/>
        <end position="41"/>
    </location>
</feature>
<evidence type="ECO:0000313" key="3">
    <source>
        <dbReference type="Proteomes" id="UP000827609"/>
    </source>
</evidence>
<accession>A0AAE7WT42</accession>
<feature type="region of interest" description="Disordered" evidence="1">
    <location>
        <begin position="1"/>
        <end position="86"/>
    </location>
</feature>
<dbReference type="EMBL" id="MZ475896">
    <property type="protein sequence ID" value="QYW04889.1"/>
    <property type="molecule type" value="Genomic_DNA"/>
</dbReference>
<gene>
    <name evidence="2" type="ORF">pEaSNUABM7_00221</name>
</gene>
<organism evidence="2 3">
    <name type="scientific">Erwinia phage pEa_SNUABM_7</name>
    <dbReference type="NCBI Taxonomy" id="2866695"/>
    <lineage>
        <taxon>Viruses</taxon>
        <taxon>Duplodnaviria</taxon>
        <taxon>Heunggongvirae</taxon>
        <taxon>Uroviricota</taxon>
        <taxon>Caudoviricetes</taxon>
        <taxon>Snuvirus</taxon>
        <taxon>Snuvirus SNUABM7</taxon>
    </lineage>
</organism>
<name>A0AAE7WT42_9CAUD</name>
<evidence type="ECO:0000313" key="2">
    <source>
        <dbReference type="EMBL" id="QYW04889.1"/>
    </source>
</evidence>
<proteinExistence type="predicted"/>
<sequence>MTKIYVSLNSEKNGDMTNSPQPASDIPRSWPDENKLTDKIPFDPNQSVNTDDMFDPDAAVEGRAELRNGVTKPGAEGKKSRPDENFIEGARVQNEVESTHSVKRNALGKEVRFTKDEIFGGGRSFQDLFGNIFGDIFADRRVQRTMSRVAAEMETQSLSKGKSKSAKARSKMLKLIMPELSREQGERLAMAIGERDGETVERVLTQIGKKLNQQISRKK</sequence>
<reference evidence="2" key="1">
    <citation type="submission" date="2021-06" db="EMBL/GenBank/DDBJ databases">
        <title>Complete genome sequence of Erwinia phage pEa_SNUABM_7.</title>
        <authorList>
            <person name="Kim S.G."/>
            <person name="Park S.C."/>
        </authorList>
    </citation>
    <scope>NUCLEOTIDE SEQUENCE</scope>
</reference>
<protein>
    <submittedName>
        <fullName evidence="2">Uncharacterized protein</fullName>
    </submittedName>
</protein>
<evidence type="ECO:0000256" key="1">
    <source>
        <dbReference type="SAM" id="MobiDB-lite"/>
    </source>
</evidence>
<dbReference type="Proteomes" id="UP000827609">
    <property type="component" value="Segment"/>
</dbReference>
<feature type="compositionally biased region" description="Basic and acidic residues" evidence="1">
    <location>
        <begin position="75"/>
        <end position="84"/>
    </location>
</feature>